<keyword evidence="3" id="KW-1185">Reference proteome</keyword>
<sequence>MIKIDKSLINNEVLHALSIKSKKVTFQRNEIVAEAGKTCNYIFFVRKGLLRSFYYDRKGKDVTNWFASEEMIITAAQSFFKREPSFLGIEAIEDTVVRAISYEQLEEMFQEYHSLERFGRLVMTEIMMAVGKKAIYLQVKSAEERYHELIKTYPDIFYRAKLGHIAGYLGITQQSLSRIRANTT</sequence>
<feature type="domain" description="Cyclic nucleotide-binding" evidence="1">
    <location>
        <begin position="24"/>
        <end position="112"/>
    </location>
</feature>
<comment type="caution">
    <text evidence="2">The sequence shown here is derived from an EMBL/GenBank/DDBJ whole genome shotgun (WGS) entry which is preliminary data.</text>
</comment>
<accession>A0A163D4P7</accession>
<dbReference type="STRING" id="1642818.AWE51_16755"/>
<dbReference type="InterPro" id="IPR018490">
    <property type="entry name" value="cNMP-bd_dom_sf"/>
</dbReference>
<dbReference type="AlphaFoldDB" id="A0A163D4P7"/>
<gene>
    <name evidence="2" type="ORF">AWE51_16755</name>
</gene>
<evidence type="ECO:0000313" key="2">
    <source>
        <dbReference type="EMBL" id="KZS42993.1"/>
    </source>
</evidence>
<dbReference type="Proteomes" id="UP000076715">
    <property type="component" value="Unassembled WGS sequence"/>
</dbReference>
<dbReference type="SUPFAM" id="SSF51206">
    <property type="entry name" value="cAMP-binding domain-like"/>
    <property type="match status" value="1"/>
</dbReference>
<protein>
    <recommendedName>
        <fullName evidence="1">Cyclic nucleotide-binding domain-containing protein</fullName>
    </recommendedName>
</protein>
<dbReference type="InterPro" id="IPR000595">
    <property type="entry name" value="cNMP-bd_dom"/>
</dbReference>
<dbReference type="EMBL" id="LQRT01000001">
    <property type="protein sequence ID" value="KZS42993.1"/>
    <property type="molecule type" value="Genomic_DNA"/>
</dbReference>
<reference evidence="2 3" key="1">
    <citation type="submission" date="2016-01" db="EMBL/GenBank/DDBJ databases">
        <title>The draft genome sequence of Aquimarina sp. RZW4-3-2.</title>
        <authorList>
            <person name="Wang Y."/>
        </authorList>
    </citation>
    <scope>NUCLEOTIDE SEQUENCE [LARGE SCALE GENOMIC DNA]</scope>
    <source>
        <strain evidence="2 3">RZW4-3-2</strain>
    </source>
</reference>
<proteinExistence type="predicted"/>
<dbReference type="RefSeq" id="WP_082832267.1">
    <property type="nucleotide sequence ID" value="NZ_LQRT01000001.1"/>
</dbReference>
<evidence type="ECO:0000313" key="3">
    <source>
        <dbReference type="Proteomes" id="UP000076715"/>
    </source>
</evidence>
<dbReference type="Gene3D" id="2.60.120.10">
    <property type="entry name" value="Jelly Rolls"/>
    <property type="match status" value="1"/>
</dbReference>
<dbReference type="Pfam" id="PF00027">
    <property type="entry name" value="cNMP_binding"/>
    <property type="match status" value="1"/>
</dbReference>
<dbReference type="InterPro" id="IPR014710">
    <property type="entry name" value="RmlC-like_jellyroll"/>
</dbReference>
<evidence type="ECO:0000259" key="1">
    <source>
        <dbReference type="Pfam" id="PF00027"/>
    </source>
</evidence>
<name>A0A163D4P7_9FLAO</name>
<dbReference type="OrthoDB" id="680421at2"/>
<organism evidence="2 3">
    <name type="scientific">Aquimarina aggregata</name>
    <dbReference type="NCBI Taxonomy" id="1642818"/>
    <lineage>
        <taxon>Bacteria</taxon>
        <taxon>Pseudomonadati</taxon>
        <taxon>Bacteroidota</taxon>
        <taxon>Flavobacteriia</taxon>
        <taxon>Flavobacteriales</taxon>
        <taxon>Flavobacteriaceae</taxon>
        <taxon>Aquimarina</taxon>
    </lineage>
</organism>